<evidence type="ECO:0000259" key="8">
    <source>
        <dbReference type="PROSITE" id="PS50850"/>
    </source>
</evidence>
<proteinExistence type="predicted"/>
<evidence type="ECO:0000256" key="6">
    <source>
        <dbReference type="ARBA" id="ARBA00023136"/>
    </source>
</evidence>
<feature type="transmembrane region" description="Helical" evidence="7">
    <location>
        <begin position="124"/>
        <end position="142"/>
    </location>
</feature>
<dbReference type="CDD" id="cd17502">
    <property type="entry name" value="MFS_Azr1_MDR_like"/>
    <property type="match status" value="1"/>
</dbReference>
<feature type="transmembrane region" description="Helical" evidence="7">
    <location>
        <begin position="402"/>
        <end position="420"/>
    </location>
</feature>
<accession>A0A3Q9QUJ4</accession>
<dbReference type="PRINTS" id="PR01036">
    <property type="entry name" value="TCRTETB"/>
</dbReference>
<evidence type="ECO:0000256" key="2">
    <source>
        <dbReference type="ARBA" id="ARBA00022448"/>
    </source>
</evidence>
<dbReference type="SUPFAM" id="SSF103473">
    <property type="entry name" value="MFS general substrate transporter"/>
    <property type="match status" value="1"/>
</dbReference>
<dbReference type="Pfam" id="PF07690">
    <property type="entry name" value="MFS_1"/>
    <property type="match status" value="1"/>
</dbReference>
<dbReference type="InterPro" id="IPR020846">
    <property type="entry name" value="MFS_dom"/>
</dbReference>
<feature type="transmembrane region" description="Helical" evidence="7">
    <location>
        <begin position="60"/>
        <end position="79"/>
    </location>
</feature>
<dbReference type="GO" id="GO:0022857">
    <property type="term" value="F:transmembrane transporter activity"/>
    <property type="evidence" value="ECO:0007669"/>
    <property type="project" value="InterPro"/>
</dbReference>
<dbReference type="Gene3D" id="1.20.1250.20">
    <property type="entry name" value="MFS general substrate transporter like domains"/>
    <property type="match status" value="1"/>
</dbReference>
<feature type="transmembrane region" description="Helical" evidence="7">
    <location>
        <begin position="360"/>
        <end position="382"/>
    </location>
</feature>
<dbReference type="EMBL" id="CP022572">
    <property type="protein sequence ID" value="AZU62028.1"/>
    <property type="molecule type" value="Genomic_DNA"/>
</dbReference>
<feature type="transmembrane region" description="Helical" evidence="7">
    <location>
        <begin position="91"/>
        <end position="118"/>
    </location>
</feature>
<feature type="transmembrane region" description="Helical" evidence="7">
    <location>
        <begin position="25"/>
        <end position="48"/>
    </location>
</feature>
<dbReference type="Proteomes" id="UP000282892">
    <property type="component" value="Chromosome"/>
</dbReference>
<feature type="transmembrane region" description="Helical" evidence="7">
    <location>
        <begin position="306"/>
        <end position="328"/>
    </location>
</feature>
<comment type="subcellular location">
    <subcellularLocation>
        <location evidence="1">Cell membrane</location>
        <topology evidence="1">Multi-pass membrane protein</topology>
    </subcellularLocation>
</comment>
<feature type="domain" description="Major facilitator superfamily (MFS) profile" evidence="8">
    <location>
        <begin position="26"/>
        <end position="455"/>
    </location>
</feature>
<name>A0A3Q9QUJ4_9BACI</name>
<dbReference type="PANTHER" id="PTHR23501:SF191">
    <property type="entry name" value="VACUOLAR BASIC AMINO ACID TRANSPORTER 4"/>
    <property type="match status" value="1"/>
</dbReference>
<feature type="transmembrane region" description="Helical" evidence="7">
    <location>
        <begin position="177"/>
        <end position="196"/>
    </location>
</feature>
<feature type="transmembrane region" description="Helical" evidence="7">
    <location>
        <begin position="233"/>
        <end position="251"/>
    </location>
</feature>
<dbReference type="KEGG" id="nmk:CHR53_12460"/>
<evidence type="ECO:0000256" key="4">
    <source>
        <dbReference type="ARBA" id="ARBA00022692"/>
    </source>
</evidence>
<dbReference type="Gene3D" id="1.20.1720.10">
    <property type="entry name" value="Multidrug resistance protein D"/>
    <property type="match status" value="1"/>
</dbReference>
<feature type="transmembrane region" description="Helical" evidence="7">
    <location>
        <begin position="272"/>
        <end position="294"/>
    </location>
</feature>
<dbReference type="InterPro" id="IPR011701">
    <property type="entry name" value="MFS"/>
</dbReference>
<protein>
    <submittedName>
        <fullName evidence="9">MFS transporter</fullName>
    </submittedName>
</protein>
<keyword evidence="6 7" id="KW-0472">Membrane</keyword>
<reference evidence="9 10" key="1">
    <citation type="submission" date="2017-07" db="EMBL/GenBank/DDBJ databases">
        <title>The complete genome sequence of Bacillus mesonae strain H20-5, an efficient strain improving plant abiotic stress resistance.</title>
        <authorList>
            <person name="Kim S.Y."/>
            <person name="Song H."/>
            <person name="Sang M.K."/>
            <person name="Weon H.-Y."/>
            <person name="Song J."/>
        </authorList>
    </citation>
    <scope>NUCLEOTIDE SEQUENCE [LARGE SCALE GENOMIC DNA]</scope>
    <source>
        <strain evidence="9 10">H20-5</strain>
    </source>
</reference>
<keyword evidence="5 7" id="KW-1133">Transmembrane helix</keyword>
<dbReference type="FunFam" id="1.20.1720.10:FF:000004">
    <property type="entry name" value="EmrB/QacA family drug resistance transporter"/>
    <property type="match status" value="1"/>
</dbReference>
<sequence length="460" mass="50718">MGKMQKKEFIIRGFTQEVIMGKNKYVFWGLVITTLISALDANIMQTASPTIVKQLGGMQLFAWIFVVYMLASTVTVPLYGKLSDMYGRKKLLIIAVGIFTLGSILCGMANSMVTLVIYRGIQGLGAGGMIPLSMIIVGDLFTIEKRGKIQAVFSSIWALSSIVGPVLGSFFVEALTWRWIFFINIPIGIATVLCLIPYKEQVQFKKTYIDYKGFFLFGIAITLLLLATNVSNPLWYAAAGLVVLLIFILVERRESYPFLPVSLFKNKGIFRTNLFMLVYCVSFFGTSNFIPLFLQEGNNMSIYKSGLILLSIAVGWMFGSTPAGNWIIRFGYKKLFIIGSFITVFSGLALYIFVQDISYASLFMILTVQGFSFGLLFAVGTIASQEFADADIKGISTSLQMFLRNIGTSIGVTIMGVLINQAANVVIGMQNVFLFALIFSIITVILSFLIPAKTPAAQAI</sequence>
<keyword evidence="10" id="KW-1185">Reference proteome</keyword>
<evidence type="ECO:0000256" key="5">
    <source>
        <dbReference type="ARBA" id="ARBA00022989"/>
    </source>
</evidence>
<dbReference type="PANTHER" id="PTHR23501">
    <property type="entry name" value="MAJOR FACILITATOR SUPERFAMILY"/>
    <property type="match status" value="1"/>
</dbReference>
<gene>
    <name evidence="9" type="ORF">CHR53_12460</name>
</gene>
<dbReference type="InterPro" id="IPR036259">
    <property type="entry name" value="MFS_trans_sf"/>
</dbReference>
<feature type="transmembrane region" description="Helical" evidence="7">
    <location>
        <begin position="432"/>
        <end position="450"/>
    </location>
</feature>
<feature type="transmembrane region" description="Helical" evidence="7">
    <location>
        <begin position="335"/>
        <end position="354"/>
    </location>
</feature>
<evidence type="ECO:0000256" key="7">
    <source>
        <dbReference type="SAM" id="Phobius"/>
    </source>
</evidence>
<keyword evidence="2" id="KW-0813">Transport</keyword>
<evidence type="ECO:0000313" key="9">
    <source>
        <dbReference type="EMBL" id="AZU62028.1"/>
    </source>
</evidence>
<evidence type="ECO:0000256" key="3">
    <source>
        <dbReference type="ARBA" id="ARBA00022475"/>
    </source>
</evidence>
<feature type="transmembrane region" description="Helical" evidence="7">
    <location>
        <begin position="208"/>
        <end position="227"/>
    </location>
</feature>
<feature type="transmembrane region" description="Helical" evidence="7">
    <location>
        <begin position="149"/>
        <end position="171"/>
    </location>
</feature>
<dbReference type="STRING" id="1193713.GCA_001636315_04925"/>
<evidence type="ECO:0000256" key="1">
    <source>
        <dbReference type="ARBA" id="ARBA00004651"/>
    </source>
</evidence>
<dbReference type="PROSITE" id="PS50850">
    <property type="entry name" value="MFS"/>
    <property type="match status" value="1"/>
</dbReference>
<evidence type="ECO:0000313" key="10">
    <source>
        <dbReference type="Proteomes" id="UP000282892"/>
    </source>
</evidence>
<keyword evidence="4 7" id="KW-0812">Transmembrane</keyword>
<organism evidence="9 10">
    <name type="scientific">Neobacillus mesonae</name>
    <dbReference type="NCBI Taxonomy" id="1193713"/>
    <lineage>
        <taxon>Bacteria</taxon>
        <taxon>Bacillati</taxon>
        <taxon>Bacillota</taxon>
        <taxon>Bacilli</taxon>
        <taxon>Bacillales</taxon>
        <taxon>Bacillaceae</taxon>
        <taxon>Neobacillus</taxon>
    </lineage>
</organism>
<dbReference type="GO" id="GO:0005886">
    <property type="term" value="C:plasma membrane"/>
    <property type="evidence" value="ECO:0007669"/>
    <property type="project" value="UniProtKB-SubCell"/>
</dbReference>
<keyword evidence="3" id="KW-1003">Cell membrane</keyword>
<dbReference type="OrthoDB" id="9807274at2"/>
<dbReference type="AlphaFoldDB" id="A0A3Q9QUJ4"/>